<evidence type="ECO:0000313" key="1">
    <source>
        <dbReference type="EMBL" id="GFQ83569.1"/>
    </source>
</evidence>
<dbReference type="GO" id="GO:0003676">
    <property type="term" value="F:nucleic acid binding"/>
    <property type="evidence" value="ECO:0007669"/>
    <property type="project" value="InterPro"/>
</dbReference>
<gene>
    <name evidence="1" type="primary">g.43813</name>
    <name evidence="1" type="ORF">TNCT_216441</name>
</gene>
<dbReference type="InterPro" id="IPR036397">
    <property type="entry name" value="RNaseH_sf"/>
</dbReference>
<name>A0A8X6KSL7_TRICU</name>
<protein>
    <submittedName>
        <fullName evidence="1">HTH_48 domain-containing protein</fullName>
    </submittedName>
</protein>
<dbReference type="Proteomes" id="UP000887116">
    <property type="component" value="Unassembled WGS sequence"/>
</dbReference>
<dbReference type="OrthoDB" id="6432695at2759"/>
<dbReference type="Gene3D" id="3.30.420.10">
    <property type="entry name" value="Ribonuclease H-like superfamily/Ribonuclease H"/>
    <property type="match status" value="1"/>
</dbReference>
<dbReference type="EMBL" id="BMAO01032632">
    <property type="protein sequence ID" value="GFQ83569.1"/>
    <property type="molecule type" value="Genomic_DNA"/>
</dbReference>
<proteinExistence type="predicted"/>
<keyword evidence="2" id="KW-1185">Reference proteome</keyword>
<sequence>MVTQKLGYRKFCARWVPKLLTDHPKGQRMGADLTFLEADDRHGDSLLDRIVTGDETWIRHPELRDKMRVHAVRAYKFPQKTKKMFANLASKED</sequence>
<comment type="caution">
    <text evidence="1">The sequence shown here is derived from an EMBL/GenBank/DDBJ whole genome shotgun (WGS) entry which is preliminary data.</text>
</comment>
<accession>A0A8X6KSL7</accession>
<evidence type="ECO:0000313" key="2">
    <source>
        <dbReference type="Proteomes" id="UP000887116"/>
    </source>
</evidence>
<reference evidence="1" key="1">
    <citation type="submission" date="2020-07" db="EMBL/GenBank/DDBJ databases">
        <title>Multicomponent nature underlies the extraordinary mechanical properties of spider dragline silk.</title>
        <authorList>
            <person name="Kono N."/>
            <person name="Nakamura H."/>
            <person name="Mori M."/>
            <person name="Yoshida Y."/>
            <person name="Ohtoshi R."/>
            <person name="Malay A.D."/>
            <person name="Moran D.A.P."/>
            <person name="Tomita M."/>
            <person name="Numata K."/>
            <person name="Arakawa K."/>
        </authorList>
    </citation>
    <scope>NUCLEOTIDE SEQUENCE</scope>
</reference>
<organism evidence="1 2">
    <name type="scientific">Trichonephila clavata</name>
    <name type="common">Joro spider</name>
    <name type="synonym">Nephila clavata</name>
    <dbReference type="NCBI Taxonomy" id="2740835"/>
    <lineage>
        <taxon>Eukaryota</taxon>
        <taxon>Metazoa</taxon>
        <taxon>Ecdysozoa</taxon>
        <taxon>Arthropoda</taxon>
        <taxon>Chelicerata</taxon>
        <taxon>Arachnida</taxon>
        <taxon>Araneae</taxon>
        <taxon>Araneomorphae</taxon>
        <taxon>Entelegynae</taxon>
        <taxon>Araneoidea</taxon>
        <taxon>Nephilidae</taxon>
        <taxon>Trichonephila</taxon>
    </lineage>
</organism>
<dbReference type="AlphaFoldDB" id="A0A8X6KSL7"/>